<organism evidence="1 2">
    <name type="scientific">Sphagnum jensenii</name>
    <dbReference type="NCBI Taxonomy" id="128206"/>
    <lineage>
        <taxon>Eukaryota</taxon>
        <taxon>Viridiplantae</taxon>
        <taxon>Streptophyta</taxon>
        <taxon>Embryophyta</taxon>
        <taxon>Bryophyta</taxon>
        <taxon>Sphagnophytina</taxon>
        <taxon>Sphagnopsida</taxon>
        <taxon>Sphagnales</taxon>
        <taxon>Sphagnaceae</taxon>
        <taxon>Sphagnum</taxon>
    </lineage>
</organism>
<sequence>MRRRRCSIRRSSIACDDDDDGGVLSSSRFRVSFFLEAAEIGDADGQSFFFCSRRLSMDRQGRRRRREQFRVLRVRIRKQCLQRAERQPLRSSDRERKNR</sequence>
<dbReference type="EMBL" id="OZ023717">
    <property type="protein sequence ID" value="CAK9866557.1"/>
    <property type="molecule type" value="Genomic_DNA"/>
</dbReference>
<gene>
    <name evidence="1" type="ORF">CSSPJE1EN2_LOCUS9552</name>
</gene>
<name>A0ABP1AVE8_9BRYO</name>
<protein>
    <submittedName>
        <fullName evidence="1">Uncharacterized protein</fullName>
    </submittedName>
</protein>
<reference evidence="1" key="1">
    <citation type="submission" date="2024-03" db="EMBL/GenBank/DDBJ databases">
        <authorList>
            <consortium name="ELIXIR-Norway"/>
            <consortium name="Elixir Norway"/>
        </authorList>
    </citation>
    <scope>NUCLEOTIDE SEQUENCE</scope>
</reference>
<keyword evidence="2" id="KW-1185">Reference proteome</keyword>
<dbReference type="Proteomes" id="UP001497522">
    <property type="component" value="Chromosome 16"/>
</dbReference>
<accession>A0ABP1AVE8</accession>
<evidence type="ECO:0000313" key="2">
    <source>
        <dbReference type="Proteomes" id="UP001497522"/>
    </source>
</evidence>
<proteinExistence type="predicted"/>
<evidence type="ECO:0000313" key="1">
    <source>
        <dbReference type="EMBL" id="CAK9866557.1"/>
    </source>
</evidence>